<dbReference type="Gene3D" id="1.20.120.1630">
    <property type="match status" value="1"/>
</dbReference>
<comment type="caution">
    <text evidence="2">The sequence shown here is derived from an EMBL/GenBank/DDBJ whole genome shotgun (WGS) entry which is preliminary data.</text>
</comment>
<feature type="transmembrane region" description="Helical" evidence="1">
    <location>
        <begin position="107"/>
        <end position="128"/>
    </location>
</feature>
<feature type="transmembrane region" description="Helical" evidence="1">
    <location>
        <begin position="199"/>
        <end position="224"/>
    </location>
</feature>
<feature type="transmembrane region" description="Helical" evidence="1">
    <location>
        <begin position="68"/>
        <end position="86"/>
    </location>
</feature>
<feature type="transmembrane region" description="Helical" evidence="1">
    <location>
        <begin position="36"/>
        <end position="56"/>
    </location>
</feature>
<dbReference type="Pfam" id="PF06966">
    <property type="entry name" value="DUF1295"/>
    <property type="match status" value="1"/>
</dbReference>
<feature type="transmembrane region" description="Helical" evidence="1">
    <location>
        <begin position="140"/>
        <end position="162"/>
    </location>
</feature>
<dbReference type="Proteomes" id="UP000612585">
    <property type="component" value="Unassembled WGS sequence"/>
</dbReference>
<dbReference type="AlphaFoldDB" id="A0A8J3Z1Q7"/>
<dbReference type="PANTHER" id="PTHR32251:SF17">
    <property type="entry name" value="STEROID 5-ALPHA REDUCTASE C-TERMINAL DOMAIN-CONTAINING PROTEIN"/>
    <property type="match status" value="1"/>
</dbReference>
<accession>A0A8J3Z1Q7</accession>
<dbReference type="RefSeq" id="WP_203992839.1">
    <property type="nucleotide sequence ID" value="NZ_BOPG01000021.1"/>
</dbReference>
<keyword evidence="3" id="KW-1185">Reference proteome</keyword>
<evidence type="ECO:0000313" key="2">
    <source>
        <dbReference type="EMBL" id="GIJ55679.1"/>
    </source>
</evidence>
<dbReference type="EMBL" id="BOPG01000021">
    <property type="protein sequence ID" value="GIJ55679.1"/>
    <property type="molecule type" value="Genomic_DNA"/>
</dbReference>
<keyword evidence="1" id="KW-0812">Transmembrane</keyword>
<sequence>MSWGALGLNLVVSAAAVALTMLLTMAYALRRGEQSIVDTVWGLGFVVVAIVSFAVSGALGEGDTTRRWIMLALTAVWGVRLGVYIFRRNHGKGEDPRYAALMRRNTGRTVPFVVKWIYWPQGSIMWVVSLPVQVAMYEPAAVGVVTWIGVAVWAVGLAFEAVGDAQLARFKADPANQGRLMDRGLWGWTRHPNYFGDSVVWFGLWIVACSHWVGLLTVVAPVLMTHMLVNKSGKALLERRMTRSRGDAYAEYAARTSGFFPRPPRRTA</sequence>
<dbReference type="PROSITE" id="PS50244">
    <property type="entry name" value="S5A_REDUCTASE"/>
    <property type="match status" value="1"/>
</dbReference>
<keyword evidence="1" id="KW-0472">Membrane</keyword>
<dbReference type="GO" id="GO:0016020">
    <property type="term" value="C:membrane"/>
    <property type="evidence" value="ECO:0007669"/>
    <property type="project" value="TreeGrafter"/>
</dbReference>
<proteinExistence type="predicted"/>
<organism evidence="2 3">
    <name type="scientific">Virgisporangium aurantiacum</name>
    <dbReference type="NCBI Taxonomy" id="175570"/>
    <lineage>
        <taxon>Bacteria</taxon>
        <taxon>Bacillati</taxon>
        <taxon>Actinomycetota</taxon>
        <taxon>Actinomycetes</taxon>
        <taxon>Micromonosporales</taxon>
        <taxon>Micromonosporaceae</taxon>
        <taxon>Virgisporangium</taxon>
    </lineage>
</organism>
<reference evidence="2" key="1">
    <citation type="submission" date="2021-01" db="EMBL/GenBank/DDBJ databases">
        <title>Whole genome shotgun sequence of Virgisporangium aurantiacum NBRC 16421.</title>
        <authorList>
            <person name="Komaki H."/>
            <person name="Tamura T."/>
        </authorList>
    </citation>
    <scope>NUCLEOTIDE SEQUENCE</scope>
    <source>
        <strain evidence="2">NBRC 16421</strain>
    </source>
</reference>
<keyword evidence="1" id="KW-1133">Transmembrane helix</keyword>
<dbReference type="InterPro" id="IPR010721">
    <property type="entry name" value="UstE-like"/>
</dbReference>
<feature type="transmembrane region" description="Helical" evidence="1">
    <location>
        <begin position="6"/>
        <end position="29"/>
    </location>
</feature>
<name>A0A8J3Z1Q7_9ACTN</name>
<dbReference type="PANTHER" id="PTHR32251">
    <property type="entry name" value="3-OXO-5-ALPHA-STEROID 4-DEHYDROGENASE"/>
    <property type="match status" value="1"/>
</dbReference>
<evidence type="ECO:0000313" key="3">
    <source>
        <dbReference type="Proteomes" id="UP000612585"/>
    </source>
</evidence>
<gene>
    <name evidence="2" type="ORF">Vau01_031950</name>
</gene>
<protein>
    <submittedName>
        <fullName evidence="2">Membrane protein</fullName>
    </submittedName>
</protein>
<evidence type="ECO:0000256" key="1">
    <source>
        <dbReference type="SAM" id="Phobius"/>
    </source>
</evidence>